<dbReference type="AlphaFoldDB" id="A0A9N9C2K9"/>
<dbReference type="InterPro" id="IPR007873">
    <property type="entry name" value="Glycosyltransferase_ALG3"/>
</dbReference>
<evidence type="ECO:0000256" key="14">
    <source>
        <dbReference type="RuleBase" id="RU364047"/>
    </source>
</evidence>
<dbReference type="Proteomes" id="UP000789706">
    <property type="component" value="Unassembled WGS sequence"/>
</dbReference>
<evidence type="ECO:0000256" key="2">
    <source>
        <dbReference type="ARBA" id="ARBA00004922"/>
    </source>
</evidence>
<organism evidence="15 16">
    <name type="scientific">Diversispora eburnea</name>
    <dbReference type="NCBI Taxonomy" id="1213867"/>
    <lineage>
        <taxon>Eukaryota</taxon>
        <taxon>Fungi</taxon>
        <taxon>Fungi incertae sedis</taxon>
        <taxon>Mucoromycota</taxon>
        <taxon>Glomeromycotina</taxon>
        <taxon>Glomeromycetes</taxon>
        <taxon>Diversisporales</taxon>
        <taxon>Diversisporaceae</taxon>
        <taxon>Diversispora</taxon>
    </lineage>
</organism>
<keyword evidence="5 14" id="KW-0328">Glycosyltransferase</keyword>
<dbReference type="GO" id="GO:0052925">
    <property type="term" value="F:dol-P-Man:Man(5)GlcNAc(2)-PP-Dol alpha-1,3-mannosyltransferase activity"/>
    <property type="evidence" value="ECO:0007669"/>
    <property type="project" value="UniProtKB-EC"/>
</dbReference>
<evidence type="ECO:0000256" key="7">
    <source>
        <dbReference type="ARBA" id="ARBA00022692"/>
    </source>
</evidence>
<keyword evidence="16" id="KW-1185">Reference proteome</keyword>
<feature type="transmembrane region" description="Helical" evidence="14">
    <location>
        <begin position="97"/>
        <end position="115"/>
    </location>
</feature>
<evidence type="ECO:0000256" key="8">
    <source>
        <dbReference type="ARBA" id="ARBA00022824"/>
    </source>
</evidence>
<evidence type="ECO:0000256" key="3">
    <source>
        <dbReference type="ARBA" id="ARBA00011964"/>
    </source>
</evidence>
<dbReference type="EC" id="2.4.1.258" evidence="3 14"/>
<dbReference type="OrthoDB" id="20028at2759"/>
<evidence type="ECO:0000256" key="6">
    <source>
        <dbReference type="ARBA" id="ARBA00022679"/>
    </source>
</evidence>
<keyword evidence="7 14" id="KW-0812">Transmembrane</keyword>
<evidence type="ECO:0000313" key="16">
    <source>
        <dbReference type="Proteomes" id="UP000789706"/>
    </source>
</evidence>
<comment type="caution">
    <text evidence="15">The sequence shown here is derived from an EMBL/GenBank/DDBJ whole genome shotgun (WGS) entry which is preliminary data.</text>
</comment>
<reference evidence="15" key="1">
    <citation type="submission" date="2021-06" db="EMBL/GenBank/DDBJ databases">
        <authorList>
            <person name="Kallberg Y."/>
            <person name="Tangrot J."/>
            <person name="Rosling A."/>
        </authorList>
    </citation>
    <scope>NUCLEOTIDE SEQUENCE</scope>
    <source>
        <strain evidence="15">AZ414A</strain>
    </source>
</reference>
<keyword evidence="8 14" id="KW-0256">Endoplasmic reticulum</keyword>
<proteinExistence type="inferred from homology"/>
<comment type="pathway">
    <text evidence="2 14">Protein modification; protein glycosylation.</text>
</comment>
<feature type="transmembrane region" description="Helical" evidence="14">
    <location>
        <begin position="202"/>
        <end position="220"/>
    </location>
</feature>
<dbReference type="Pfam" id="PF05208">
    <property type="entry name" value="ALG3"/>
    <property type="match status" value="1"/>
</dbReference>
<keyword evidence="10 14" id="KW-0472">Membrane</keyword>
<feature type="transmembrane region" description="Helical" evidence="14">
    <location>
        <begin position="136"/>
        <end position="160"/>
    </location>
</feature>
<dbReference type="GO" id="GO:0005789">
    <property type="term" value="C:endoplasmic reticulum membrane"/>
    <property type="evidence" value="ECO:0007669"/>
    <property type="project" value="UniProtKB-SubCell"/>
</dbReference>
<evidence type="ECO:0000256" key="5">
    <source>
        <dbReference type="ARBA" id="ARBA00022676"/>
    </source>
</evidence>
<evidence type="ECO:0000256" key="1">
    <source>
        <dbReference type="ARBA" id="ARBA00004477"/>
    </source>
</evidence>
<sequence>MNTDNEENKNSRPVITTEELTLTTVSYKLLRLVRSFLFDPEFFWYTGSYTEIDWEAYMQEVEIFLNGERDYMKLIGNTGPSLYYITSGGIEIQKAQYLFAIIYLWTLYTVFNIYHKSRRIPPYVLILICLSKRLHSIYVLRLFNDTITMAFLYTCIWALINKRWKLSCVLYSLALSVKMNVLLFFPAFGILLFKTLGAWKTFFHLAIVGFIQIILGYPFISTYPQSYLKRSFEFSRVFIYKWTVNWKFFDKMTFESIGFSNSLLTGHICVLFLFLFRRWCRKDNGVISLLVRGFVGKHEELVRQVKNVTADHITTLMLTSNFIGIVFSRTLHYQFYSWYFHGLPFLLWHCIKLPVPFRFLILAVIESCWNVYPSTSESSLLLLICHLIILVGLWNSEDLEQ</sequence>
<name>A0A9N9C2K9_9GLOM</name>
<comment type="subcellular location">
    <subcellularLocation>
        <location evidence="1 14">Endoplasmic reticulum membrane</location>
        <topology evidence="1 14">Multi-pass membrane protein</topology>
    </subcellularLocation>
</comment>
<evidence type="ECO:0000256" key="13">
    <source>
        <dbReference type="ARBA" id="ARBA00093457"/>
    </source>
</evidence>
<dbReference type="EMBL" id="CAJVPK010001434">
    <property type="protein sequence ID" value="CAG8586610.1"/>
    <property type="molecule type" value="Genomic_DNA"/>
</dbReference>
<accession>A0A9N9C2K9</accession>
<gene>
    <name evidence="15" type="ORF">DEBURN_LOCUS8839</name>
</gene>
<feature type="transmembrane region" description="Helical" evidence="14">
    <location>
        <begin position="172"/>
        <end position="193"/>
    </location>
</feature>
<keyword evidence="6 14" id="KW-0808">Transferase</keyword>
<evidence type="ECO:0000256" key="12">
    <source>
        <dbReference type="ARBA" id="ARBA00049506"/>
    </source>
</evidence>
<evidence type="ECO:0000256" key="4">
    <source>
        <dbReference type="ARBA" id="ARBA00015561"/>
    </source>
</evidence>
<feature type="transmembrane region" description="Helical" evidence="14">
    <location>
        <begin position="257"/>
        <end position="276"/>
    </location>
</feature>
<evidence type="ECO:0000256" key="9">
    <source>
        <dbReference type="ARBA" id="ARBA00022989"/>
    </source>
</evidence>
<comment type="similarity">
    <text evidence="13">Belongs to the glycosyltransferase ALG3 family.</text>
</comment>
<evidence type="ECO:0000313" key="15">
    <source>
        <dbReference type="EMBL" id="CAG8586610.1"/>
    </source>
</evidence>
<keyword evidence="9 14" id="KW-1133">Transmembrane helix</keyword>
<evidence type="ECO:0000256" key="11">
    <source>
        <dbReference type="ARBA" id="ARBA00044743"/>
    </source>
</evidence>
<dbReference type="PANTHER" id="PTHR12646">
    <property type="entry name" value="NOT56 - RELATED"/>
    <property type="match status" value="1"/>
</dbReference>
<protein>
    <recommendedName>
        <fullName evidence="4 14">Dol-P-Man:Man(5)GlcNAc(2)-PP-Dol alpha-1,3-mannosyltransferase</fullName>
        <ecNumber evidence="3 14">2.4.1.258</ecNumber>
    </recommendedName>
    <alternativeName>
        <fullName evidence="14">Dol-P-Man-dependent alpha(1-3)-mannosyltransferase</fullName>
    </alternativeName>
</protein>
<comment type="catalytic activity">
    <reaction evidence="12 14">
        <text>an alpha-D-Man-(1-&gt;2)-alpha-D-Man-(1-&gt;2)-alpha-D-Man-(1-&gt;3)-[alpha-D-Man-(1-&gt;6)]-beta-D-Man-(1-&gt;4)-beta-D-GlcNAc-(1-&gt;4)-alpha-D-GlcNAc-diphospho-di-trans,poly-cis-dolichol + a di-trans,poly-cis-dolichyl beta-D-mannosyl phosphate = an alpha-D-Man-(1-&gt;2)-alpha-D-Man-(1-&gt;2)-alpha-D-Man-(1-&gt;3)-[alpha-D-Man-(1-&gt;3)-alpha-D-Man-(1-&gt;6)]-beta-D-Man-(1-&gt;4)-beta-D-GlcNAc-(1-&gt;4)-alpha-D-GlcNAc-diphospho-di-trans,poly-cis-dolichol + a di-trans,poly-cis-dolichyl phosphate + H(+)</text>
        <dbReference type="Rhea" id="RHEA:29527"/>
        <dbReference type="Rhea" id="RHEA-COMP:19498"/>
        <dbReference type="Rhea" id="RHEA-COMP:19501"/>
        <dbReference type="Rhea" id="RHEA-COMP:19516"/>
        <dbReference type="Rhea" id="RHEA-COMP:19517"/>
        <dbReference type="ChEBI" id="CHEBI:15378"/>
        <dbReference type="ChEBI" id="CHEBI:57683"/>
        <dbReference type="ChEBI" id="CHEBI:58211"/>
        <dbReference type="ChEBI" id="CHEBI:132515"/>
        <dbReference type="ChEBI" id="CHEBI:132516"/>
        <dbReference type="EC" id="2.4.1.258"/>
    </reaction>
    <physiologicalReaction direction="left-to-right" evidence="12 14">
        <dbReference type="Rhea" id="RHEA:29528"/>
    </physiologicalReaction>
</comment>
<comment type="function">
    <text evidence="11 14">Dol-P-Man:Man(5)GlcNAc(2)-PP-Dol alpha-1,3-mannosyltransferase that operates in the biosynthetic pathway of dolichol-linked oligosaccharides, the glycan precursors employed in protein asparagine (N)-glycosylation. The assembly of dolichol-linked oligosaccharides begins on the cytosolic side of the endoplasmic reticulum membrane and finishes in its lumen. The sequential addition of sugars to dolichol pyrophosphate produces dolichol-linked oligosaccharides containing fourteen sugars, including two GlcNAcs, nine mannoses and three glucoses. Once assembled, the oligosaccharide is transferred from the lipid to nascent proteins by oligosaccharyltransferases. In the lumen of the endoplasmic reticulum, adds the first dolichyl beta-D-mannosyl phosphate derived mannose in an alpha-1,3 linkage to Man(5)GlcNAc(2)-PP-dolichol to produce Man(6)GlcNAc(2)-PP-dolichol.</text>
</comment>
<evidence type="ECO:0000256" key="10">
    <source>
        <dbReference type="ARBA" id="ARBA00023136"/>
    </source>
</evidence>
<dbReference type="PANTHER" id="PTHR12646:SF0">
    <property type="entry name" value="DOL-P-MAN:MAN(5)GLCNAC(2)-PP-DOL ALPHA-1,3-MANNOSYLTRANSFERASE"/>
    <property type="match status" value="1"/>
</dbReference>